<gene>
    <name evidence="2" type="ORF">HANVADRAFT_53058</name>
</gene>
<keyword evidence="3" id="KW-1185">Reference proteome</keyword>
<evidence type="ECO:0000313" key="2">
    <source>
        <dbReference type="EMBL" id="OBA26597.1"/>
    </source>
</evidence>
<feature type="coiled-coil region" evidence="1">
    <location>
        <begin position="10"/>
        <end position="69"/>
    </location>
</feature>
<evidence type="ECO:0000256" key="1">
    <source>
        <dbReference type="SAM" id="Coils"/>
    </source>
</evidence>
<proteinExistence type="predicted"/>
<name>A0A1B7TD05_9ASCO</name>
<organism evidence="2 3">
    <name type="scientific">Hanseniaspora valbyensis NRRL Y-1626</name>
    <dbReference type="NCBI Taxonomy" id="766949"/>
    <lineage>
        <taxon>Eukaryota</taxon>
        <taxon>Fungi</taxon>
        <taxon>Dikarya</taxon>
        <taxon>Ascomycota</taxon>
        <taxon>Saccharomycotina</taxon>
        <taxon>Saccharomycetes</taxon>
        <taxon>Saccharomycodales</taxon>
        <taxon>Saccharomycodaceae</taxon>
        <taxon>Hanseniaspora</taxon>
    </lineage>
</organism>
<reference evidence="3" key="1">
    <citation type="journal article" date="2016" name="Proc. Natl. Acad. Sci. U.S.A.">
        <title>Comparative genomics of biotechnologically important yeasts.</title>
        <authorList>
            <person name="Riley R."/>
            <person name="Haridas S."/>
            <person name="Wolfe K.H."/>
            <person name="Lopes M.R."/>
            <person name="Hittinger C.T."/>
            <person name="Goeker M."/>
            <person name="Salamov A.A."/>
            <person name="Wisecaver J.H."/>
            <person name="Long T.M."/>
            <person name="Calvey C.H."/>
            <person name="Aerts A.L."/>
            <person name="Barry K.W."/>
            <person name="Choi C."/>
            <person name="Clum A."/>
            <person name="Coughlan A.Y."/>
            <person name="Deshpande S."/>
            <person name="Douglass A.P."/>
            <person name="Hanson S.J."/>
            <person name="Klenk H.-P."/>
            <person name="LaButti K.M."/>
            <person name="Lapidus A."/>
            <person name="Lindquist E.A."/>
            <person name="Lipzen A.M."/>
            <person name="Meier-Kolthoff J.P."/>
            <person name="Ohm R.A."/>
            <person name="Otillar R.P."/>
            <person name="Pangilinan J.L."/>
            <person name="Peng Y."/>
            <person name="Rokas A."/>
            <person name="Rosa C.A."/>
            <person name="Scheuner C."/>
            <person name="Sibirny A.A."/>
            <person name="Slot J.C."/>
            <person name="Stielow J.B."/>
            <person name="Sun H."/>
            <person name="Kurtzman C.P."/>
            <person name="Blackwell M."/>
            <person name="Grigoriev I.V."/>
            <person name="Jeffries T.W."/>
        </authorList>
    </citation>
    <scope>NUCLEOTIDE SEQUENCE [LARGE SCALE GENOMIC DNA]</scope>
    <source>
        <strain evidence="3">NRRL Y-1626</strain>
    </source>
</reference>
<comment type="caution">
    <text evidence="2">The sequence shown here is derived from an EMBL/GenBank/DDBJ whole genome shotgun (WGS) entry which is preliminary data.</text>
</comment>
<dbReference type="Proteomes" id="UP000092321">
    <property type="component" value="Unassembled WGS sequence"/>
</dbReference>
<accession>A0A1B7TD05</accession>
<evidence type="ECO:0000313" key="3">
    <source>
        <dbReference type="Proteomes" id="UP000092321"/>
    </source>
</evidence>
<protein>
    <submittedName>
        <fullName evidence="2">Uncharacterized protein</fullName>
    </submittedName>
</protein>
<dbReference type="AlphaFoldDB" id="A0A1B7TD05"/>
<keyword evidence="1" id="KW-0175">Coiled coil</keyword>
<sequence length="70" mass="8165">MVQLSLVSNLQQVYSNREELEKELDSTAQEIREKISQLQAINKDNIKQKASLENYKNQLEKQISEVSNEK</sequence>
<dbReference type="EMBL" id="LXPE01000016">
    <property type="protein sequence ID" value="OBA26597.1"/>
    <property type="molecule type" value="Genomic_DNA"/>
</dbReference>